<dbReference type="Proteomes" id="UP000663889">
    <property type="component" value="Unassembled WGS sequence"/>
</dbReference>
<dbReference type="EMBL" id="CAJOBE010000224">
    <property type="protein sequence ID" value="CAF3600061.1"/>
    <property type="molecule type" value="Genomic_DNA"/>
</dbReference>
<organism evidence="2 5">
    <name type="scientific">Rotaria sordida</name>
    <dbReference type="NCBI Taxonomy" id="392033"/>
    <lineage>
        <taxon>Eukaryota</taxon>
        <taxon>Metazoa</taxon>
        <taxon>Spiralia</taxon>
        <taxon>Gnathifera</taxon>
        <taxon>Rotifera</taxon>
        <taxon>Eurotatoria</taxon>
        <taxon>Bdelloidea</taxon>
        <taxon>Philodinida</taxon>
        <taxon>Philodinidae</taxon>
        <taxon>Rotaria</taxon>
    </lineage>
</organism>
<comment type="caution">
    <text evidence="2">The sequence shown here is derived from an EMBL/GenBank/DDBJ whole genome shotgun (WGS) entry which is preliminary data.</text>
</comment>
<evidence type="ECO:0000313" key="2">
    <source>
        <dbReference type="EMBL" id="CAF1160504.1"/>
    </source>
</evidence>
<evidence type="ECO:0000313" key="5">
    <source>
        <dbReference type="Proteomes" id="UP000663854"/>
    </source>
</evidence>
<sequence length="115" mass="13413">MNVIDGWSLFCPSNLKDDSLYTYFIDNQRTINHQLVIFGLRELNSTETKYICSNQPITDPPIIDKRFDFTSNYKILIYTSGCYYLDANNHWQSNGLVVGPLTNHYQTQCYSNQLK</sequence>
<dbReference type="Proteomes" id="UP000663874">
    <property type="component" value="Unassembled WGS sequence"/>
</dbReference>
<name>A0A814TF04_9BILA</name>
<proteinExistence type="predicted"/>
<dbReference type="AlphaFoldDB" id="A0A814TF04"/>
<dbReference type="Proteomes" id="UP000663854">
    <property type="component" value="Unassembled WGS sequence"/>
</dbReference>
<evidence type="ECO:0000313" key="3">
    <source>
        <dbReference type="EMBL" id="CAF1408848.1"/>
    </source>
</evidence>
<dbReference type="EMBL" id="CAJNOL010001715">
    <property type="protein sequence ID" value="CAF1408848.1"/>
    <property type="molecule type" value="Genomic_DNA"/>
</dbReference>
<dbReference type="EMBL" id="CAJNOU010001030">
    <property type="protein sequence ID" value="CAF1137975.1"/>
    <property type="molecule type" value="Genomic_DNA"/>
</dbReference>
<protein>
    <submittedName>
        <fullName evidence="2">Uncharacterized protein</fullName>
    </submittedName>
</protein>
<accession>A0A814TF04</accession>
<evidence type="ECO:0000313" key="4">
    <source>
        <dbReference type="EMBL" id="CAF3600061.1"/>
    </source>
</evidence>
<gene>
    <name evidence="4" type="ORF">FNK824_LOCUS3370</name>
    <name evidence="3" type="ORF">JXQ802_LOCUS35155</name>
    <name evidence="2" type="ORF">PYM288_LOCUS22718</name>
    <name evidence="1" type="ORF">SEV965_LOCUS17777</name>
</gene>
<keyword evidence="6" id="KW-1185">Reference proteome</keyword>
<dbReference type="Proteomes" id="UP000663870">
    <property type="component" value="Unassembled WGS sequence"/>
</dbReference>
<reference evidence="2" key="1">
    <citation type="submission" date="2021-02" db="EMBL/GenBank/DDBJ databases">
        <authorList>
            <person name="Nowell W R."/>
        </authorList>
    </citation>
    <scope>NUCLEOTIDE SEQUENCE</scope>
</reference>
<evidence type="ECO:0000313" key="6">
    <source>
        <dbReference type="Proteomes" id="UP000663870"/>
    </source>
</evidence>
<dbReference type="EMBL" id="CAJNOH010000992">
    <property type="protein sequence ID" value="CAF1160504.1"/>
    <property type="molecule type" value="Genomic_DNA"/>
</dbReference>
<evidence type="ECO:0000313" key="1">
    <source>
        <dbReference type="EMBL" id="CAF1137975.1"/>
    </source>
</evidence>